<gene>
    <name evidence="3" type="ORF">C7443_102331</name>
</gene>
<dbReference type="InterPro" id="IPR048342">
    <property type="entry name" value="DUF1285_C"/>
</dbReference>
<dbReference type="Gene3D" id="2.30.270.10">
    <property type="entry name" value="duf1285 protein"/>
    <property type="match status" value="1"/>
</dbReference>
<protein>
    <recommendedName>
        <fullName evidence="5">DUF1285 domain-containing protein</fullName>
    </recommendedName>
</protein>
<dbReference type="PIRSF" id="PIRSF029557">
    <property type="entry name" value="UCP029557"/>
    <property type="match status" value="1"/>
</dbReference>
<dbReference type="Pfam" id="PF21028">
    <property type="entry name" value="DUF1285_C"/>
    <property type="match status" value="1"/>
</dbReference>
<dbReference type="InterPro" id="IPR048341">
    <property type="entry name" value="DUF1285_N"/>
</dbReference>
<reference evidence="3 4" key="1">
    <citation type="submission" date="2018-05" db="EMBL/GenBank/DDBJ databases">
        <title>Genomic Encyclopedia of Type Strains, Phase IV (KMG-IV): sequencing the most valuable type-strain genomes for metagenomic binning, comparative biology and taxonomic classification.</title>
        <authorList>
            <person name="Goeker M."/>
        </authorList>
    </citation>
    <scope>NUCLEOTIDE SEQUENCE [LARGE SCALE GENOMIC DNA]</scope>
    <source>
        <strain evidence="3 4">DSM 23606</strain>
    </source>
</reference>
<dbReference type="Gene3D" id="3.10.540.10">
    <property type="entry name" value="duf1285 like domain"/>
    <property type="match status" value="1"/>
</dbReference>
<dbReference type="AlphaFoldDB" id="A0A317MYB5"/>
<feature type="domain" description="DUF1285" evidence="2">
    <location>
        <begin position="87"/>
        <end position="180"/>
    </location>
</feature>
<dbReference type="RefSeq" id="WP_110017316.1">
    <property type="nucleotide sequence ID" value="NZ_QGTJ01000002.1"/>
</dbReference>
<name>A0A317MYB5_9GAMM</name>
<keyword evidence="4" id="KW-1185">Reference proteome</keyword>
<dbReference type="Pfam" id="PF06938">
    <property type="entry name" value="DUF1285_N"/>
    <property type="match status" value="1"/>
</dbReference>
<dbReference type="InterPro" id="IPR010707">
    <property type="entry name" value="DUF1285"/>
</dbReference>
<dbReference type="EMBL" id="QGTJ01000002">
    <property type="protein sequence ID" value="PWV64679.1"/>
    <property type="molecule type" value="Genomic_DNA"/>
</dbReference>
<organism evidence="3 4">
    <name type="scientific">Plasticicumulans acidivorans</name>
    <dbReference type="NCBI Taxonomy" id="886464"/>
    <lineage>
        <taxon>Bacteria</taxon>
        <taxon>Pseudomonadati</taxon>
        <taxon>Pseudomonadota</taxon>
        <taxon>Gammaproteobacteria</taxon>
        <taxon>Candidatus Competibacteraceae</taxon>
        <taxon>Plasticicumulans</taxon>
    </lineage>
</organism>
<comment type="caution">
    <text evidence="3">The sequence shown here is derived from an EMBL/GenBank/DDBJ whole genome shotgun (WGS) entry which is preliminary data.</text>
</comment>
<dbReference type="InterPro" id="IPR023361">
    <property type="entry name" value="DUF1285_beta_roll_sf"/>
</dbReference>
<evidence type="ECO:0000313" key="3">
    <source>
        <dbReference type="EMBL" id="PWV64679.1"/>
    </source>
</evidence>
<dbReference type="Proteomes" id="UP000246569">
    <property type="component" value="Unassembled WGS sequence"/>
</dbReference>
<evidence type="ECO:0000259" key="2">
    <source>
        <dbReference type="Pfam" id="PF21028"/>
    </source>
</evidence>
<evidence type="ECO:0008006" key="5">
    <source>
        <dbReference type="Google" id="ProtNLM"/>
    </source>
</evidence>
<feature type="domain" description="DUF1285" evidence="1">
    <location>
        <begin position="19"/>
        <end position="86"/>
    </location>
</feature>
<evidence type="ECO:0000313" key="4">
    <source>
        <dbReference type="Proteomes" id="UP000246569"/>
    </source>
</evidence>
<evidence type="ECO:0000259" key="1">
    <source>
        <dbReference type="Pfam" id="PF06938"/>
    </source>
</evidence>
<proteinExistence type="predicted"/>
<accession>A0A317MYB5</accession>
<dbReference type="OrthoDB" id="3078366at2"/>
<sequence>MQTKTLQDLATEIRQRGPAPVERWNPALCGDMDMRIARNGDWYHQGERIAREALVRLFAGILRRDADGEYYLVTPVEKWRIRVDDVPFVTGLLEVSGSGREQQLTFTTNVGDRVVAGPAHPIDVHYAADGEPSPYLLVRGGLRALLSRALFIELAGLAESFEEDGRSMLAVWSDGCRFTLGPAE</sequence>